<reference evidence="1 2" key="1">
    <citation type="journal article" date="2011" name="Genome Biol.">
        <title>Comparative genome sequence analysis underscores mycoparasitism as the ancestral life style of Trichoderma.</title>
        <authorList>
            <person name="Kubicek C.P."/>
            <person name="Herrera-Estrella A."/>
            <person name="Seidl-Seiboth V."/>
            <person name="Martinez D.A."/>
            <person name="Druzhinina I.S."/>
            <person name="Thon M."/>
            <person name="Zeilinger S."/>
            <person name="Casas-Flores S."/>
            <person name="Horwitz B.A."/>
            <person name="Mukherjee P.K."/>
            <person name="Mukherjee M."/>
            <person name="Kredics L."/>
            <person name="Alcaraz L.D."/>
            <person name="Aerts A."/>
            <person name="Antal Z."/>
            <person name="Atanasova L."/>
            <person name="Cervantes-Badillo M.G."/>
            <person name="Challacombe J."/>
            <person name="Chertkov O."/>
            <person name="McCluskey K."/>
            <person name="Coulpier F."/>
            <person name="Deshpande N."/>
            <person name="von Doehren H."/>
            <person name="Ebbole D.J."/>
            <person name="Esquivel-Naranjo E.U."/>
            <person name="Fekete E."/>
            <person name="Flipphi M."/>
            <person name="Glaser F."/>
            <person name="Gomez-Rodriguez E.Y."/>
            <person name="Gruber S."/>
            <person name="Han C."/>
            <person name="Henrissat B."/>
            <person name="Hermosa R."/>
            <person name="Hernandez-Onate M."/>
            <person name="Karaffa L."/>
            <person name="Kosti I."/>
            <person name="Le Crom S."/>
            <person name="Lindquist E."/>
            <person name="Lucas S."/>
            <person name="Luebeck M."/>
            <person name="Luebeck P.S."/>
            <person name="Margeot A."/>
            <person name="Metz B."/>
            <person name="Misra M."/>
            <person name="Nevalainen H."/>
            <person name="Omann M."/>
            <person name="Packer N."/>
            <person name="Perrone G."/>
            <person name="Uresti-Rivera E.E."/>
            <person name="Salamov A."/>
            <person name="Schmoll M."/>
            <person name="Seiboth B."/>
            <person name="Shapiro H."/>
            <person name="Sukno S."/>
            <person name="Tamayo-Ramos J.A."/>
            <person name="Tisch D."/>
            <person name="Wiest A."/>
            <person name="Wilkinson H.H."/>
            <person name="Zhang M."/>
            <person name="Coutinho P.M."/>
            <person name="Kenerley C.M."/>
            <person name="Monte E."/>
            <person name="Baker S.E."/>
            <person name="Grigoriev I.V."/>
        </authorList>
    </citation>
    <scope>NUCLEOTIDE SEQUENCE [LARGE SCALE GENOMIC DNA]</scope>
    <source>
        <strain evidence="2">ATCC 20476 / IMI 206040</strain>
    </source>
</reference>
<gene>
    <name evidence="1" type="ORF">TRIATDRAFT_297829</name>
</gene>
<keyword evidence="2" id="KW-1185">Reference proteome</keyword>
<dbReference type="HOGENOM" id="CLU_2580273_0_0_1"/>
<proteinExistence type="predicted"/>
<dbReference type="EMBL" id="ABDG02000017">
    <property type="protein sequence ID" value="EHK49156.1"/>
    <property type="molecule type" value="Genomic_DNA"/>
</dbReference>
<name>G9NJT3_HYPAI</name>
<comment type="caution">
    <text evidence="1">The sequence shown here is derived from an EMBL/GenBank/DDBJ whole genome shotgun (WGS) entry which is preliminary data.</text>
</comment>
<evidence type="ECO:0000313" key="2">
    <source>
        <dbReference type="Proteomes" id="UP000005426"/>
    </source>
</evidence>
<dbReference type="AlphaFoldDB" id="G9NJT3"/>
<evidence type="ECO:0000313" key="1">
    <source>
        <dbReference type="EMBL" id="EHK49156.1"/>
    </source>
</evidence>
<accession>G9NJT3</accession>
<protein>
    <submittedName>
        <fullName evidence="1">Uncharacterized protein</fullName>
    </submittedName>
</protein>
<feature type="non-terminal residue" evidence="1">
    <location>
        <position position="81"/>
    </location>
</feature>
<sequence length="81" mass="9193">MTHCGNTLFQTNFNNTKRLDANNSSMAASDCKKQATAAAYSNDHHDCSVIFLHSYDVHSYFPDGIFVTQYSSPHMLLYFLH</sequence>
<dbReference type="Proteomes" id="UP000005426">
    <property type="component" value="Unassembled WGS sequence"/>
</dbReference>
<organism evidence="1 2">
    <name type="scientific">Hypocrea atroviridis (strain ATCC 20476 / IMI 206040)</name>
    <name type="common">Trichoderma atroviride</name>
    <dbReference type="NCBI Taxonomy" id="452589"/>
    <lineage>
        <taxon>Eukaryota</taxon>
        <taxon>Fungi</taxon>
        <taxon>Dikarya</taxon>
        <taxon>Ascomycota</taxon>
        <taxon>Pezizomycotina</taxon>
        <taxon>Sordariomycetes</taxon>
        <taxon>Hypocreomycetidae</taxon>
        <taxon>Hypocreales</taxon>
        <taxon>Hypocreaceae</taxon>
        <taxon>Trichoderma</taxon>
    </lineage>
</organism>